<dbReference type="RefSeq" id="WP_025845653.1">
    <property type="nucleotide sequence ID" value="NZ_JARLKN010000076.1"/>
</dbReference>
<evidence type="ECO:0000256" key="6">
    <source>
        <dbReference type="ARBA" id="ARBA00022824"/>
    </source>
</evidence>
<evidence type="ECO:0000256" key="1">
    <source>
        <dbReference type="ARBA" id="ARBA00001947"/>
    </source>
</evidence>
<gene>
    <name evidence="16" type="ORF">Q3C12_32410</name>
</gene>
<dbReference type="EMBL" id="JAUMKJ010000075">
    <property type="protein sequence ID" value="MDO3681700.1"/>
    <property type="molecule type" value="Genomic_DNA"/>
</dbReference>
<proteinExistence type="predicted"/>
<feature type="transmembrane region" description="Helical" evidence="14">
    <location>
        <begin position="85"/>
        <end position="105"/>
    </location>
</feature>
<keyword evidence="3" id="KW-0444">Lipid biosynthesis</keyword>
<keyword evidence="10" id="KW-0560">Oxidoreductase</keyword>
<feature type="transmembrane region" description="Helical" evidence="14">
    <location>
        <begin position="111"/>
        <end position="128"/>
    </location>
</feature>
<evidence type="ECO:0000256" key="5">
    <source>
        <dbReference type="ARBA" id="ARBA00022723"/>
    </source>
</evidence>
<keyword evidence="6" id="KW-0256">Endoplasmic reticulum</keyword>
<comment type="caution">
    <text evidence="16">The sequence shown here is derived from an EMBL/GenBank/DDBJ whole genome shotgun (WGS) entry which is preliminary data.</text>
</comment>
<keyword evidence="9 14" id="KW-1133">Transmembrane helix</keyword>
<evidence type="ECO:0000256" key="12">
    <source>
        <dbReference type="ARBA" id="ARBA00023136"/>
    </source>
</evidence>
<keyword evidence="12 14" id="KW-0472">Membrane</keyword>
<evidence type="ECO:0000256" key="10">
    <source>
        <dbReference type="ARBA" id="ARBA00023002"/>
    </source>
</evidence>
<evidence type="ECO:0000256" key="2">
    <source>
        <dbReference type="ARBA" id="ARBA00004477"/>
    </source>
</evidence>
<feature type="domain" description="Fatty acid hydroxylase" evidence="15">
    <location>
        <begin position="42"/>
        <end position="178"/>
    </location>
</feature>
<evidence type="ECO:0000256" key="4">
    <source>
        <dbReference type="ARBA" id="ARBA00022692"/>
    </source>
</evidence>
<dbReference type="InterPro" id="IPR014430">
    <property type="entry name" value="Scs7"/>
</dbReference>
<feature type="transmembrane region" description="Helical" evidence="14">
    <location>
        <begin position="37"/>
        <end position="54"/>
    </location>
</feature>
<organism evidence="16 17">
    <name type="scientific">Paenibacillus ehimensis</name>
    <dbReference type="NCBI Taxonomy" id="79264"/>
    <lineage>
        <taxon>Bacteria</taxon>
        <taxon>Bacillati</taxon>
        <taxon>Bacillota</taxon>
        <taxon>Bacilli</taxon>
        <taxon>Bacillales</taxon>
        <taxon>Paenibacillaceae</taxon>
        <taxon>Paenibacillus</taxon>
    </lineage>
</organism>
<comment type="cofactor">
    <cofactor evidence="1">
        <name>Zn(2+)</name>
        <dbReference type="ChEBI" id="CHEBI:29105"/>
    </cofactor>
</comment>
<keyword evidence="13" id="KW-0275">Fatty acid biosynthesis</keyword>
<comment type="subcellular location">
    <subcellularLocation>
        <location evidence="2">Endoplasmic reticulum membrane</location>
        <topology evidence="2">Multi-pass membrane protein</topology>
    </subcellularLocation>
</comment>
<keyword evidence="5" id="KW-0479">Metal-binding</keyword>
<feature type="transmembrane region" description="Helical" evidence="14">
    <location>
        <begin position="12"/>
        <end position="31"/>
    </location>
</feature>
<evidence type="ECO:0000259" key="15">
    <source>
        <dbReference type="Pfam" id="PF04116"/>
    </source>
</evidence>
<evidence type="ECO:0000313" key="16">
    <source>
        <dbReference type="EMBL" id="MDO3681700.1"/>
    </source>
</evidence>
<name>A0ABT8VL30_9BACL</name>
<evidence type="ECO:0000313" key="17">
    <source>
        <dbReference type="Proteomes" id="UP001168883"/>
    </source>
</evidence>
<evidence type="ECO:0000256" key="14">
    <source>
        <dbReference type="SAM" id="Phobius"/>
    </source>
</evidence>
<dbReference type="Pfam" id="PF04116">
    <property type="entry name" value="FA_hydroxylase"/>
    <property type="match status" value="1"/>
</dbReference>
<evidence type="ECO:0000256" key="8">
    <source>
        <dbReference type="ARBA" id="ARBA00022833"/>
    </source>
</evidence>
<evidence type="ECO:0000256" key="3">
    <source>
        <dbReference type="ARBA" id="ARBA00022516"/>
    </source>
</evidence>
<reference evidence="16" key="1">
    <citation type="submission" date="2023-07" db="EMBL/GenBank/DDBJ databases">
        <authorList>
            <person name="Aktuganov G."/>
            <person name="Boyko T."/>
            <person name="Delegan Y."/>
            <person name="Galimzianova N."/>
            <person name="Gilvanova E."/>
            <person name="Korobov V."/>
            <person name="Kuzmina L."/>
            <person name="Melentiev A."/>
            <person name="Milman P."/>
            <person name="Ryabova A."/>
            <person name="Stupak E."/>
            <person name="Yasakov T."/>
            <person name="Zharikova N."/>
            <person name="Zhurenko E."/>
        </authorList>
    </citation>
    <scope>NUCLEOTIDE SEQUENCE</scope>
    <source>
        <strain evidence="16">IB-739</strain>
    </source>
</reference>
<keyword evidence="7" id="KW-0276">Fatty acid metabolism</keyword>
<evidence type="ECO:0000256" key="11">
    <source>
        <dbReference type="ARBA" id="ARBA00023098"/>
    </source>
</evidence>
<dbReference type="InterPro" id="IPR006694">
    <property type="entry name" value="Fatty_acid_hydroxylase"/>
</dbReference>
<evidence type="ECO:0000256" key="7">
    <source>
        <dbReference type="ARBA" id="ARBA00022832"/>
    </source>
</evidence>
<keyword evidence="4 14" id="KW-0812">Transmembrane</keyword>
<accession>A0ABT8VL30</accession>
<keyword evidence="17" id="KW-1185">Reference proteome</keyword>
<dbReference type="PANTHER" id="PTHR12863:SF1">
    <property type="entry name" value="FATTY ACID 2-HYDROXYLASE"/>
    <property type="match status" value="1"/>
</dbReference>
<protein>
    <submittedName>
        <fullName evidence="16">Sterol desaturase family protein</fullName>
    </submittedName>
</protein>
<evidence type="ECO:0000256" key="9">
    <source>
        <dbReference type="ARBA" id="ARBA00022989"/>
    </source>
</evidence>
<sequence>MKYVLEFLQFRLIVFLMILIVLSGAGVVITYGSSLTWLAIAGGIVLFGLIEYVVHRYIMHEFPRLLPSAYEGHVAHHQHPNDDRYLFGSVWYEVVTYPLLLLLFWALTGELHLAVSVVFGTVICQMYYQWKHFVSHRPIVPLTPWGKWLKKKHLLHHYLDEHAWYGVSNPVMDVVMGTNKVAPDAKAAKRSPGSSTESM</sequence>
<dbReference type="Proteomes" id="UP001168883">
    <property type="component" value="Unassembled WGS sequence"/>
</dbReference>
<keyword evidence="8" id="KW-0862">Zinc</keyword>
<keyword evidence="11" id="KW-0443">Lipid metabolism</keyword>
<dbReference type="PANTHER" id="PTHR12863">
    <property type="entry name" value="FATTY ACID HYDROXYLASE"/>
    <property type="match status" value="1"/>
</dbReference>
<evidence type="ECO:0000256" key="13">
    <source>
        <dbReference type="ARBA" id="ARBA00023160"/>
    </source>
</evidence>